<feature type="region of interest" description="Disordered" evidence="1">
    <location>
        <begin position="104"/>
        <end position="145"/>
    </location>
</feature>
<feature type="region of interest" description="Disordered" evidence="1">
    <location>
        <begin position="36"/>
        <end position="67"/>
    </location>
</feature>
<comment type="caution">
    <text evidence="2">The sequence shown here is derived from an EMBL/GenBank/DDBJ whole genome shotgun (WGS) entry which is preliminary data.</text>
</comment>
<protein>
    <submittedName>
        <fullName evidence="2">Uncharacterized protein</fullName>
    </submittedName>
</protein>
<evidence type="ECO:0000313" key="2">
    <source>
        <dbReference type="EMBL" id="KAF6314758.1"/>
    </source>
</evidence>
<keyword evidence="3" id="KW-1185">Reference proteome</keyword>
<dbReference type="Proteomes" id="UP000527355">
    <property type="component" value="Unassembled WGS sequence"/>
</dbReference>
<reference evidence="2 3" key="1">
    <citation type="journal article" date="2020" name="Nature">
        <title>Six reference-quality genomes reveal evolution of bat adaptations.</title>
        <authorList>
            <person name="Jebb D."/>
            <person name="Huang Z."/>
            <person name="Pippel M."/>
            <person name="Hughes G.M."/>
            <person name="Lavrichenko K."/>
            <person name="Devanna P."/>
            <person name="Winkler S."/>
            <person name="Jermiin L.S."/>
            <person name="Skirmuntt E.C."/>
            <person name="Katzourakis A."/>
            <person name="Burkitt-Gray L."/>
            <person name="Ray D.A."/>
            <person name="Sullivan K.A.M."/>
            <person name="Roscito J.G."/>
            <person name="Kirilenko B.M."/>
            <person name="Davalos L.M."/>
            <person name="Corthals A.P."/>
            <person name="Power M.L."/>
            <person name="Jones G."/>
            <person name="Ransome R.D."/>
            <person name="Dechmann D.K.N."/>
            <person name="Locatelli A.G."/>
            <person name="Puechmaille S.J."/>
            <person name="Fedrigo O."/>
            <person name="Jarvis E.D."/>
            <person name="Hiller M."/>
            <person name="Vernes S.C."/>
            <person name="Myers E.W."/>
            <person name="Teeling E.C."/>
        </authorList>
    </citation>
    <scope>NUCLEOTIDE SEQUENCE [LARGE SCALE GENOMIC DNA]</scope>
    <source>
        <strain evidence="2">MMyoMyo1</strain>
        <tissue evidence="2">Flight muscle</tissue>
    </source>
</reference>
<dbReference type="EMBL" id="JABWUV010000012">
    <property type="protein sequence ID" value="KAF6314758.1"/>
    <property type="molecule type" value="Genomic_DNA"/>
</dbReference>
<evidence type="ECO:0000256" key="1">
    <source>
        <dbReference type="SAM" id="MobiDB-lite"/>
    </source>
</evidence>
<evidence type="ECO:0000313" key="3">
    <source>
        <dbReference type="Proteomes" id="UP000527355"/>
    </source>
</evidence>
<accession>A0A7J7UPH0</accession>
<dbReference type="AlphaFoldDB" id="A0A7J7UPH0"/>
<name>A0A7J7UPH0_MYOMY</name>
<gene>
    <name evidence="2" type="ORF">mMyoMyo1_008561</name>
</gene>
<feature type="compositionally biased region" description="Low complexity" evidence="1">
    <location>
        <begin position="123"/>
        <end position="145"/>
    </location>
</feature>
<proteinExistence type="predicted"/>
<organism evidence="2 3">
    <name type="scientific">Myotis myotis</name>
    <name type="common">Greater mouse-eared bat</name>
    <name type="synonym">Vespertilio myotis</name>
    <dbReference type="NCBI Taxonomy" id="51298"/>
    <lineage>
        <taxon>Eukaryota</taxon>
        <taxon>Metazoa</taxon>
        <taxon>Chordata</taxon>
        <taxon>Craniata</taxon>
        <taxon>Vertebrata</taxon>
        <taxon>Euteleostomi</taxon>
        <taxon>Mammalia</taxon>
        <taxon>Eutheria</taxon>
        <taxon>Laurasiatheria</taxon>
        <taxon>Chiroptera</taxon>
        <taxon>Yangochiroptera</taxon>
        <taxon>Vespertilionidae</taxon>
        <taxon>Myotis</taxon>
    </lineage>
</organism>
<sequence length="145" mass="14882">MGQGEAVQAILEGPVPRDCPALGRVHLRVPSLTRCRGPVGSGWPGSGASRVPSALEPSESACAHRSLPPAPHPAPVLTAVRGGCLLSGPRPESLADSEEVAQLSPLTPPACRAPAFLRQEQEATSAGPLPSSPTSPALSLPRWQP</sequence>